<evidence type="ECO:0000313" key="3">
    <source>
        <dbReference type="Proteomes" id="UP000078046"/>
    </source>
</evidence>
<feature type="compositionally biased region" description="Basic and acidic residues" evidence="1">
    <location>
        <begin position="41"/>
        <end position="51"/>
    </location>
</feature>
<dbReference type="AlphaFoldDB" id="A0A177BAQ4"/>
<name>A0A177BAQ4_9BILA</name>
<sequence length="425" mass="47461">MHSEPISSYLQDTQSSTYDLHLLETDERETSPGKTSPIERTSPHDRSGSHKCNCEHTLERSVTKKRLSCVPTIFRMIELNECVKNLEHSLRRRHSDGKISTNEYVRCKKDIDEVLRYIPDSTKTDPRLTSLSAGLTGCTSCHKFEKSVIDTIHSIDVFDRLKDHESMKTLSKVYHTLCKIDRRTGGSSDLCTKSSKVKKTMSHGKIASKIQSISCESSKCCSGYKGLSESGNIALICYRSTHDTSTEDTRLQVTKLNSKYGLTDSESATMHCAISDVKKKLTSALIDKIGHSHLHDEFSELSGYIDSLSSCSEDKTCSELFHSIDTLGSTSSSEWQSVLEGLMSITRPERMAVTITTSIISCSTSTSLVHKLKYILSDISNDELVELTHIPGLRPLSGCRHSKHCLEKIGKSNEHFITEVFHNNV</sequence>
<reference evidence="2 3" key="1">
    <citation type="submission" date="2016-04" db="EMBL/GenBank/DDBJ databases">
        <title>The genome of Intoshia linei affirms orthonectids as highly simplified spiralians.</title>
        <authorList>
            <person name="Mikhailov K.V."/>
            <person name="Slusarev G.S."/>
            <person name="Nikitin M.A."/>
            <person name="Logacheva M.D."/>
            <person name="Penin A."/>
            <person name="Aleoshin V."/>
            <person name="Panchin Y.V."/>
        </authorList>
    </citation>
    <scope>NUCLEOTIDE SEQUENCE [LARGE SCALE GENOMIC DNA]</scope>
    <source>
        <strain evidence="2">Intl2013</strain>
        <tissue evidence="2">Whole animal</tissue>
    </source>
</reference>
<dbReference type="Proteomes" id="UP000078046">
    <property type="component" value="Unassembled WGS sequence"/>
</dbReference>
<evidence type="ECO:0000313" key="2">
    <source>
        <dbReference type="EMBL" id="OAF70723.1"/>
    </source>
</evidence>
<comment type="caution">
    <text evidence="2">The sequence shown here is derived from an EMBL/GenBank/DDBJ whole genome shotgun (WGS) entry which is preliminary data.</text>
</comment>
<organism evidence="2 3">
    <name type="scientific">Intoshia linei</name>
    <dbReference type="NCBI Taxonomy" id="1819745"/>
    <lineage>
        <taxon>Eukaryota</taxon>
        <taxon>Metazoa</taxon>
        <taxon>Spiralia</taxon>
        <taxon>Lophotrochozoa</taxon>
        <taxon>Mesozoa</taxon>
        <taxon>Orthonectida</taxon>
        <taxon>Rhopaluridae</taxon>
        <taxon>Intoshia</taxon>
    </lineage>
</organism>
<protein>
    <submittedName>
        <fullName evidence="2">Uncharacterized protein</fullName>
    </submittedName>
</protein>
<proteinExistence type="predicted"/>
<feature type="region of interest" description="Disordered" evidence="1">
    <location>
        <begin position="26"/>
        <end position="51"/>
    </location>
</feature>
<keyword evidence="3" id="KW-1185">Reference proteome</keyword>
<evidence type="ECO:0000256" key="1">
    <source>
        <dbReference type="SAM" id="MobiDB-lite"/>
    </source>
</evidence>
<dbReference type="EMBL" id="LWCA01000117">
    <property type="protein sequence ID" value="OAF70723.1"/>
    <property type="molecule type" value="Genomic_DNA"/>
</dbReference>
<gene>
    <name evidence="2" type="ORF">A3Q56_01512</name>
</gene>
<accession>A0A177BAQ4</accession>